<dbReference type="AlphaFoldDB" id="A0A974DA47"/>
<dbReference type="Proteomes" id="UP000694892">
    <property type="component" value="Chromosome 3S"/>
</dbReference>
<dbReference type="EMBL" id="CM004471">
    <property type="protein sequence ID" value="OCT87015.1"/>
    <property type="molecule type" value="Genomic_DNA"/>
</dbReference>
<accession>A0A974DA47</accession>
<evidence type="ECO:0000313" key="1">
    <source>
        <dbReference type="EMBL" id="OCT87015.1"/>
    </source>
</evidence>
<gene>
    <name evidence="1" type="ORF">XELAEV_18020706mg</name>
</gene>
<evidence type="ECO:0000313" key="2">
    <source>
        <dbReference type="Proteomes" id="UP000694892"/>
    </source>
</evidence>
<reference evidence="2" key="1">
    <citation type="journal article" date="2016" name="Nature">
        <title>Genome evolution in the allotetraploid frog Xenopus laevis.</title>
        <authorList>
            <person name="Session A.M."/>
            <person name="Uno Y."/>
            <person name="Kwon T."/>
            <person name="Chapman J.A."/>
            <person name="Toyoda A."/>
            <person name="Takahashi S."/>
            <person name="Fukui A."/>
            <person name="Hikosaka A."/>
            <person name="Suzuki A."/>
            <person name="Kondo M."/>
            <person name="van Heeringen S.J."/>
            <person name="Quigley I."/>
            <person name="Heinz S."/>
            <person name="Ogino H."/>
            <person name="Ochi H."/>
            <person name="Hellsten U."/>
            <person name="Lyons J.B."/>
            <person name="Simakov O."/>
            <person name="Putnam N."/>
            <person name="Stites J."/>
            <person name="Kuroki Y."/>
            <person name="Tanaka T."/>
            <person name="Michiue T."/>
            <person name="Watanabe M."/>
            <person name="Bogdanovic O."/>
            <person name="Lister R."/>
            <person name="Georgiou G."/>
            <person name="Paranjpe S.S."/>
            <person name="van Kruijsbergen I."/>
            <person name="Shu S."/>
            <person name="Carlson J."/>
            <person name="Kinoshita T."/>
            <person name="Ohta Y."/>
            <person name="Mawaribuchi S."/>
            <person name="Jenkins J."/>
            <person name="Grimwood J."/>
            <person name="Schmutz J."/>
            <person name="Mitros T."/>
            <person name="Mozaffari S.V."/>
            <person name="Suzuki Y."/>
            <person name="Haramoto Y."/>
            <person name="Yamamoto T.S."/>
            <person name="Takagi C."/>
            <person name="Heald R."/>
            <person name="Miller K."/>
            <person name="Haudenschild C."/>
            <person name="Kitzman J."/>
            <person name="Nakayama T."/>
            <person name="Izutsu Y."/>
            <person name="Robert J."/>
            <person name="Fortriede J."/>
            <person name="Burns K."/>
            <person name="Lotay V."/>
            <person name="Karimi K."/>
            <person name="Yasuoka Y."/>
            <person name="Dichmann D.S."/>
            <person name="Flajnik M.F."/>
            <person name="Houston D.W."/>
            <person name="Shendure J."/>
            <person name="DuPasquier L."/>
            <person name="Vize P.D."/>
            <person name="Zorn A.M."/>
            <person name="Ito M."/>
            <person name="Marcotte E.M."/>
            <person name="Wallingford J.B."/>
            <person name="Ito Y."/>
            <person name="Asashima M."/>
            <person name="Ueno N."/>
            <person name="Matsuda Y."/>
            <person name="Veenstra G.J."/>
            <person name="Fujiyama A."/>
            <person name="Harland R.M."/>
            <person name="Taira M."/>
            <person name="Rokhsar D.S."/>
        </authorList>
    </citation>
    <scope>NUCLEOTIDE SEQUENCE [LARGE SCALE GENOMIC DNA]</scope>
    <source>
        <strain evidence="2">J</strain>
    </source>
</reference>
<protein>
    <submittedName>
        <fullName evidence="1">Uncharacterized protein</fullName>
    </submittedName>
</protein>
<proteinExistence type="predicted"/>
<organism evidence="1 2">
    <name type="scientific">Xenopus laevis</name>
    <name type="common">African clawed frog</name>
    <dbReference type="NCBI Taxonomy" id="8355"/>
    <lineage>
        <taxon>Eukaryota</taxon>
        <taxon>Metazoa</taxon>
        <taxon>Chordata</taxon>
        <taxon>Craniata</taxon>
        <taxon>Vertebrata</taxon>
        <taxon>Euteleostomi</taxon>
        <taxon>Amphibia</taxon>
        <taxon>Batrachia</taxon>
        <taxon>Anura</taxon>
        <taxon>Pipoidea</taxon>
        <taxon>Pipidae</taxon>
        <taxon>Xenopodinae</taxon>
        <taxon>Xenopus</taxon>
        <taxon>Xenopus</taxon>
    </lineage>
</organism>
<sequence>MWGKMGVNVEVVTTIKQKLKDRSSTVGTARLSGLEIQYTACVLVLALVQRLKRTQTICPKVSGHNSKTTCPRNIHC</sequence>
<name>A0A974DA47_XENLA</name>